<name>A0A1I1BF76_9PSEU</name>
<protein>
    <submittedName>
        <fullName evidence="2">Uncharacterized protein</fullName>
    </submittedName>
</protein>
<sequence>MRVYRGPRAVGGAVRKAAVRHKAASAALAGTLAVLPAVAATGGAASWVNLASVQNIGEVPGTSDVLALQGGTDTGLTPVAVNGSLPDAAQPQTLPAYELPEPSVGALGIPGSALQAYRKAAERMAAEQPGCGIDWAL</sequence>
<dbReference type="Proteomes" id="UP000243799">
    <property type="component" value="Unassembled WGS sequence"/>
</dbReference>
<accession>A0A1I1BF76</accession>
<feature type="signal peptide" evidence="1">
    <location>
        <begin position="1"/>
        <end position="39"/>
    </location>
</feature>
<feature type="non-terminal residue" evidence="2">
    <location>
        <position position="137"/>
    </location>
</feature>
<keyword evidence="1" id="KW-0732">Signal</keyword>
<dbReference type="AlphaFoldDB" id="A0A1I1BF76"/>
<evidence type="ECO:0000313" key="2">
    <source>
        <dbReference type="EMBL" id="SFB47398.1"/>
    </source>
</evidence>
<evidence type="ECO:0000256" key="1">
    <source>
        <dbReference type="SAM" id="SignalP"/>
    </source>
</evidence>
<gene>
    <name evidence="2" type="ORF">SAMN05216266_1131</name>
</gene>
<reference evidence="3" key="1">
    <citation type="submission" date="2016-10" db="EMBL/GenBank/DDBJ databases">
        <authorList>
            <person name="Varghese N."/>
            <person name="Submissions S."/>
        </authorList>
    </citation>
    <scope>NUCLEOTIDE SEQUENCE [LARGE SCALE GENOMIC DNA]</scope>
    <source>
        <strain evidence="3">CGMCC 4.3568</strain>
    </source>
</reference>
<dbReference type="EMBL" id="FOKG01000013">
    <property type="protein sequence ID" value="SFB47398.1"/>
    <property type="molecule type" value="Genomic_DNA"/>
</dbReference>
<feature type="chain" id="PRO_5017193512" evidence="1">
    <location>
        <begin position="40"/>
        <end position="137"/>
    </location>
</feature>
<proteinExistence type="predicted"/>
<organism evidence="2 3">
    <name type="scientific">Amycolatopsis marina</name>
    <dbReference type="NCBI Taxonomy" id="490629"/>
    <lineage>
        <taxon>Bacteria</taxon>
        <taxon>Bacillati</taxon>
        <taxon>Actinomycetota</taxon>
        <taxon>Actinomycetes</taxon>
        <taxon>Pseudonocardiales</taxon>
        <taxon>Pseudonocardiaceae</taxon>
        <taxon>Amycolatopsis</taxon>
    </lineage>
</organism>
<keyword evidence="3" id="KW-1185">Reference proteome</keyword>
<evidence type="ECO:0000313" key="3">
    <source>
        <dbReference type="Proteomes" id="UP000243799"/>
    </source>
</evidence>